<dbReference type="Gene3D" id="3.40.50.11350">
    <property type="match status" value="1"/>
</dbReference>
<proteinExistence type="predicted"/>
<evidence type="ECO:0000256" key="2">
    <source>
        <dbReference type="ARBA" id="ARBA00022679"/>
    </source>
</evidence>
<dbReference type="OrthoDB" id="9794601at2"/>
<dbReference type="STRING" id="1120964.GCA_001313265_06794"/>
<evidence type="ECO:0000313" key="3">
    <source>
        <dbReference type="EMBL" id="SEG43966.1"/>
    </source>
</evidence>
<keyword evidence="4" id="KW-1185">Reference proteome</keyword>
<dbReference type="EMBL" id="FNVR01000037">
    <property type="protein sequence ID" value="SEG43966.1"/>
    <property type="molecule type" value="Genomic_DNA"/>
</dbReference>
<dbReference type="RefSeq" id="WP_160111284.1">
    <property type="nucleotide sequence ID" value="NZ_FNVR01000037.1"/>
</dbReference>
<keyword evidence="1" id="KW-0328">Glycosyltransferase</keyword>
<name>A0A1H6A8A9_9BACT</name>
<dbReference type="GO" id="GO:0005975">
    <property type="term" value="P:carbohydrate metabolic process"/>
    <property type="evidence" value="ECO:0007669"/>
    <property type="project" value="InterPro"/>
</dbReference>
<gene>
    <name evidence="3" type="ORF">SAMN03080598_03941</name>
</gene>
<dbReference type="CDD" id="cd11301">
    <property type="entry name" value="Fut1_Fut2_like"/>
    <property type="match status" value="1"/>
</dbReference>
<evidence type="ECO:0000313" key="4">
    <source>
        <dbReference type="Proteomes" id="UP000236736"/>
    </source>
</evidence>
<dbReference type="Proteomes" id="UP000236736">
    <property type="component" value="Unassembled WGS sequence"/>
</dbReference>
<dbReference type="GO" id="GO:0008107">
    <property type="term" value="F:galactoside 2-alpha-L-fucosyltransferase activity"/>
    <property type="evidence" value="ECO:0007669"/>
    <property type="project" value="InterPro"/>
</dbReference>
<dbReference type="PANTHER" id="PTHR11927">
    <property type="entry name" value="GALACTOSIDE 2-L-FUCOSYLTRANSFERASE"/>
    <property type="match status" value="1"/>
</dbReference>
<keyword evidence="2 3" id="KW-0808">Transferase</keyword>
<evidence type="ECO:0000256" key="1">
    <source>
        <dbReference type="ARBA" id="ARBA00022676"/>
    </source>
</evidence>
<protein>
    <submittedName>
        <fullName evidence="3">Glycosyl transferase family 11</fullName>
    </submittedName>
</protein>
<reference evidence="4" key="1">
    <citation type="submission" date="2016-10" db="EMBL/GenBank/DDBJ databases">
        <authorList>
            <person name="Varghese N."/>
            <person name="Submissions S."/>
        </authorList>
    </citation>
    <scope>NUCLEOTIDE SEQUENCE [LARGE SCALE GENOMIC DNA]</scope>
    <source>
        <strain evidence="4">DSM 17298</strain>
    </source>
</reference>
<accession>A0A1H6A8A9</accession>
<dbReference type="Pfam" id="PF01531">
    <property type="entry name" value="Glyco_transf_11"/>
    <property type="match status" value="1"/>
</dbReference>
<dbReference type="InterPro" id="IPR002516">
    <property type="entry name" value="Glyco_trans_11"/>
</dbReference>
<organism evidence="3 4">
    <name type="scientific">Algoriphagus boritolerans DSM 17298 = JCM 18970</name>
    <dbReference type="NCBI Taxonomy" id="1120964"/>
    <lineage>
        <taxon>Bacteria</taxon>
        <taxon>Pseudomonadati</taxon>
        <taxon>Bacteroidota</taxon>
        <taxon>Cytophagia</taxon>
        <taxon>Cytophagales</taxon>
        <taxon>Cyclobacteriaceae</taxon>
        <taxon>Algoriphagus</taxon>
    </lineage>
</organism>
<sequence>MIIVKFLGGLGNQIFQYVHGRKLADERGTFIASDIHTYSIFRERDFILDKFQVKIKHLPRKVINFLSKPYLKKLDQISAIKLYHHFIEEPQNEFLNLLSSKNLYLRGYWTWNAYFDDFVENVSQELELKPRFTSKFYLKNKEQVKSVDSVGIHIRRGDYASNTQYNQYFGLTPITYYESAIKLLTDKINNPIFYVFSDDPDWVKSNMHFLSDAVFAEDLCEHQDYLEFDLLKSCKHQIIANSTFSWWASRLNPNPDKIIIQPKKWYNDQVAQKIYEDKKAFYQPQAIII</sequence>
<dbReference type="PANTHER" id="PTHR11927:SF9">
    <property type="entry name" value="L-FUCOSYLTRANSFERASE"/>
    <property type="match status" value="1"/>
</dbReference>
<dbReference type="GO" id="GO:0016020">
    <property type="term" value="C:membrane"/>
    <property type="evidence" value="ECO:0007669"/>
    <property type="project" value="InterPro"/>
</dbReference>
<dbReference type="AlphaFoldDB" id="A0A1H6A8A9"/>